<dbReference type="Pfam" id="PF14121">
    <property type="entry name" value="Porin_10"/>
    <property type="match status" value="1"/>
</dbReference>
<name>A0A4Q1CF83_9BACT</name>
<reference evidence="1 2" key="1">
    <citation type="submission" date="2019-01" db="EMBL/GenBank/DDBJ databases">
        <title>Lacibacter sp. strain TTM-7.</title>
        <authorList>
            <person name="Chen W.-M."/>
        </authorList>
    </citation>
    <scope>NUCLEOTIDE SEQUENCE [LARGE SCALE GENOMIC DNA]</scope>
    <source>
        <strain evidence="1 2">TTM-7</strain>
    </source>
</reference>
<accession>A0A4Q1CF83</accession>
<dbReference type="Proteomes" id="UP000290204">
    <property type="component" value="Unassembled WGS sequence"/>
</dbReference>
<dbReference type="OrthoDB" id="1489309at2"/>
<organism evidence="1 2">
    <name type="scientific">Lacibacter luteus</name>
    <dbReference type="NCBI Taxonomy" id="2508719"/>
    <lineage>
        <taxon>Bacteria</taxon>
        <taxon>Pseudomonadati</taxon>
        <taxon>Bacteroidota</taxon>
        <taxon>Chitinophagia</taxon>
        <taxon>Chitinophagales</taxon>
        <taxon>Chitinophagaceae</taxon>
        <taxon>Lacibacter</taxon>
    </lineage>
</organism>
<dbReference type="EMBL" id="SDHW01000006">
    <property type="protein sequence ID" value="RXK58297.1"/>
    <property type="molecule type" value="Genomic_DNA"/>
</dbReference>
<sequence>MVRIFFVLLFIISVTAVQAQRPNLLQRLPSGGGGGSTSGPFKDSLLHRTGLEDSVTIAFRYLDTARFSILDSSVNDFSKRWHLPWTHIFLGNTGSASRSLVFSPNMKPGWDHGMHAYDAYIQKVEETKFYNTTRPYTELSYVLGAEQEQSIGVLHTQNIRYNWNFAFNFRLINAPGIFRNQKTNHSNLNFNTWYTSPKKRYSIFFIAANNKIGATENGGIKSTAFLDSLPYFRERFSIPTNLGGTDAVQAGLLSSTINTGNRYTVSNFLIRQHYDLGKRDSVIVNDSTTNYLFYPRFRFQHTAQLSRYTFQFNDTRVDAEGYQKLYGLTNLPSTFGLKDFWQVLTNEAAIYTFPDIKNPLQFFKAAAGHQQLNADFGTNEPGFTNIFLNGEYRNKTRNKKWDMELAGTFYLAGFNGGDYNVQASLKRLIGQKLGYLTLGFQNVNRTPSFIHDDRSNFKKFNLGATNFGKENTTIASAVYELPQFALKLGAKYFLASNYIYFKNYTQAEQEATLFNLLQLQVEKQFHFGKHWNWYVEAYVQQTTGNAPVNLPLLFARSRFAFEGKFFRSLNISTGIEARYHTPYKADGFSPILGQFFLQNDTTINNLPDVAAYLQFRIRSLSLFLRAENLNTFQVGSSTGFLNNNLATPLQPTPGYFLRFGIYWGFVN</sequence>
<dbReference type="InterPro" id="IPR025631">
    <property type="entry name" value="Porin_10"/>
</dbReference>
<evidence type="ECO:0008006" key="3">
    <source>
        <dbReference type="Google" id="ProtNLM"/>
    </source>
</evidence>
<comment type="caution">
    <text evidence="1">The sequence shown here is derived from an EMBL/GenBank/DDBJ whole genome shotgun (WGS) entry which is preliminary data.</text>
</comment>
<protein>
    <recommendedName>
        <fullName evidence="3">Porin</fullName>
    </recommendedName>
</protein>
<keyword evidence="2" id="KW-1185">Reference proteome</keyword>
<dbReference type="AlphaFoldDB" id="A0A4Q1CF83"/>
<proteinExistence type="predicted"/>
<evidence type="ECO:0000313" key="2">
    <source>
        <dbReference type="Proteomes" id="UP000290204"/>
    </source>
</evidence>
<evidence type="ECO:0000313" key="1">
    <source>
        <dbReference type="EMBL" id="RXK58297.1"/>
    </source>
</evidence>
<gene>
    <name evidence="1" type="ORF">ESA94_16760</name>
</gene>
<dbReference type="RefSeq" id="WP_129132097.1">
    <property type="nucleotide sequence ID" value="NZ_SDHW01000006.1"/>
</dbReference>